<sequence length="148" mass="16367">MWPHLLVIGHGEFVSLPFLAVVIPSRRNAANSWQILISHLFGDASGPYIIGLISDAIRGDDSSPYAHFHSLIISFYLPNALLIVSTLLFFVAAYTFVRDNRKFKEYMGVLKPAPVILSVQDEVALPTPGQDNRAFSPSEGDHSETSRI</sequence>
<evidence type="ECO:0000313" key="4">
    <source>
        <dbReference type="Proteomes" id="UP000053676"/>
    </source>
</evidence>
<evidence type="ECO:0000256" key="1">
    <source>
        <dbReference type="SAM" id="MobiDB-lite"/>
    </source>
</evidence>
<protein>
    <recommendedName>
        <fullName evidence="5">Major facilitator superfamily (MFS) profile domain-containing protein</fullName>
    </recommendedName>
</protein>
<proteinExistence type="predicted"/>
<organism evidence="3 4">
    <name type="scientific">Necator americanus</name>
    <name type="common">Human hookworm</name>
    <dbReference type="NCBI Taxonomy" id="51031"/>
    <lineage>
        <taxon>Eukaryota</taxon>
        <taxon>Metazoa</taxon>
        <taxon>Ecdysozoa</taxon>
        <taxon>Nematoda</taxon>
        <taxon>Chromadorea</taxon>
        <taxon>Rhabditida</taxon>
        <taxon>Rhabditina</taxon>
        <taxon>Rhabditomorpha</taxon>
        <taxon>Strongyloidea</taxon>
        <taxon>Ancylostomatidae</taxon>
        <taxon>Bunostominae</taxon>
        <taxon>Necator</taxon>
    </lineage>
</organism>
<dbReference type="Proteomes" id="UP000053676">
    <property type="component" value="Unassembled WGS sequence"/>
</dbReference>
<accession>W2STM8</accession>
<evidence type="ECO:0008006" key="5">
    <source>
        <dbReference type="Google" id="ProtNLM"/>
    </source>
</evidence>
<reference evidence="4" key="1">
    <citation type="journal article" date="2014" name="Nat. Genet.">
        <title>Genome of the human hookworm Necator americanus.</title>
        <authorList>
            <person name="Tang Y.T."/>
            <person name="Gao X."/>
            <person name="Rosa B.A."/>
            <person name="Abubucker S."/>
            <person name="Hallsworth-Pepin K."/>
            <person name="Martin J."/>
            <person name="Tyagi R."/>
            <person name="Heizer E."/>
            <person name="Zhang X."/>
            <person name="Bhonagiri-Palsikar V."/>
            <person name="Minx P."/>
            <person name="Warren W.C."/>
            <person name="Wang Q."/>
            <person name="Zhan B."/>
            <person name="Hotez P.J."/>
            <person name="Sternberg P.W."/>
            <person name="Dougall A."/>
            <person name="Gaze S.T."/>
            <person name="Mulvenna J."/>
            <person name="Sotillo J."/>
            <person name="Ranganathan S."/>
            <person name="Rabelo E.M."/>
            <person name="Wilson R.K."/>
            <person name="Felgner P.L."/>
            <person name="Bethony J."/>
            <person name="Hawdon J.M."/>
            <person name="Gasser R.B."/>
            <person name="Loukas A."/>
            <person name="Mitreva M."/>
        </authorList>
    </citation>
    <scope>NUCLEOTIDE SEQUENCE [LARGE SCALE GENOMIC DNA]</scope>
</reference>
<dbReference type="KEGG" id="nai:NECAME_13717"/>
<keyword evidence="4" id="KW-1185">Reference proteome</keyword>
<feature type="transmembrane region" description="Helical" evidence="2">
    <location>
        <begin position="6"/>
        <end position="23"/>
    </location>
</feature>
<evidence type="ECO:0000256" key="2">
    <source>
        <dbReference type="SAM" id="Phobius"/>
    </source>
</evidence>
<name>W2STM8_NECAM</name>
<keyword evidence="2" id="KW-0812">Transmembrane</keyword>
<dbReference type="EMBL" id="KI662838">
    <property type="protein sequence ID" value="ETN72843.1"/>
    <property type="molecule type" value="Genomic_DNA"/>
</dbReference>
<keyword evidence="2" id="KW-0472">Membrane</keyword>
<keyword evidence="2" id="KW-1133">Transmembrane helix</keyword>
<evidence type="ECO:0000313" key="3">
    <source>
        <dbReference type="EMBL" id="ETN72843.1"/>
    </source>
</evidence>
<feature type="compositionally biased region" description="Basic and acidic residues" evidence="1">
    <location>
        <begin position="139"/>
        <end position="148"/>
    </location>
</feature>
<dbReference type="OrthoDB" id="6770063at2759"/>
<feature type="transmembrane region" description="Helical" evidence="2">
    <location>
        <begin position="73"/>
        <end position="97"/>
    </location>
</feature>
<feature type="region of interest" description="Disordered" evidence="1">
    <location>
        <begin position="127"/>
        <end position="148"/>
    </location>
</feature>
<gene>
    <name evidence="3" type="ORF">NECAME_13717</name>
</gene>
<dbReference type="AlphaFoldDB" id="W2STM8"/>
<feature type="transmembrane region" description="Helical" evidence="2">
    <location>
        <begin position="35"/>
        <end position="53"/>
    </location>
</feature>